<evidence type="ECO:0000259" key="4">
    <source>
        <dbReference type="Pfam" id="PF00534"/>
    </source>
</evidence>
<proteinExistence type="inferred from homology"/>
<keyword evidence="3 6" id="KW-0808">Transferase</keyword>
<dbReference type="Pfam" id="PF13439">
    <property type="entry name" value="Glyco_transf_4"/>
    <property type="match status" value="1"/>
</dbReference>
<dbReference type="SUPFAM" id="SSF53756">
    <property type="entry name" value="UDP-Glycosyltransferase/glycogen phosphorylase"/>
    <property type="match status" value="1"/>
</dbReference>
<organism evidence="6 7">
    <name type="scientific">Winogradskyella arenosi</name>
    <dbReference type="NCBI Taxonomy" id="533325"/>
    <lineage>
        <taxon>Bacteria</taxon>
        <taxon>Pseudomonadati</taxon>
        <taxon>Bacteroidota</taxon>
        <taxon>Flavobacteriia</taxon>
        <taxon>Flavobacteriales</taxon>
        <taxon>Flavobacteriaceae</taxon>
        <taxon>Winogradskyella</taxon>
    </lineage>
</organism>
<evidence type="ECO:0000313" key="7">
    <source>
        <dbReference type="Proteomes" id="UP000253436"/>
    </source>
</evidence>
<dbReference type="EMBL" id="QPJO01000005">
    <property type="protein sequence ID" value="RCW90259.1"/>
    <property type="molecule type" value="Genomic_DNA"/>
</dbReference>
<protein>
    <submittedName>
        <fullName evidence="6">Glycosyltransferase involved in cell wall biosynthesis</fullName>
    </submittedName>
</protein>
<dbReference type="PANTHER" id="PTHR12526">
    <property type="entry name" value="GLYCOSYLTRANSFERASE"/>
    <property type="match status" value="1"/>
</dbReference>
<reference evidence="6 7" key="1">
    <citation type="submission" date="2018-07" db="EMBL/GenBank/DDBJ databases">
        <title>Genomic Encyclopedia of Type Strains, Phase III (KMG-III): the genomes of soil and plant-associated and newly described type strains.</title>
        <authorList>
            <person name="Whitman W."/>
        </authorList>
    </citation>
    <scope>NUCLEOTIDE SEQUENCE [LARGE SCALE GENOMIC DNA]</scope>
    <source>
        <strain evidence="6 7">CECT 7958</strain>
    </source>
</reference>
<dbReference type="PANTHER" id="PTHR12526:SF640">
    <property type="entry name" value="COLANIC ACID BIOSYNTHESIS GLYCOSYLTRANSFERASE WCAL-RELATED"/>
    <property type="match status" value="1"/>
</dbReference>
<dbReference type="OrthoDB" id="7560678at2"/>
<feature type="domain" description="Glycosyl transferase family 1" evidence="4">
    <location>
        <begin position="189"/>
        <end position="352"/>
    </location>
</feature>
<sequence>MKVLYYVGGISISETFILELAKRLNTLTDLSLVSETELFYKDELACQILSNKIPFRLDYYLNYFLESRGKKINHNIKQKMASKKVKPFLDNCDTVYIEYGTNAVRILPALIASKKPFTVHFHGYDITSQLNDNSYKKDLQKLFKYVSYVIAASHHIKRLLVLNGCPEHKIKVIRLGVTMPKIELKEFTNKAIDFISIGRLTSKKNPLALIEAFNLVLKKFPKSNLNLVGNGPLYSDCLARIKTLGIADCVKMNGAIKHTDAMKLLTDAKIYVQHSVTSNNGDQEGFAISLAEAALLEIPVVSTLHNGIPENVIDGETGYLVREFDYETMAEKMMCLLSNPDLAIRMGKQGKTHIESICNSEERAEKILNLLKNTIKTD</sequence>
<comment type="similarity">
    <text evidence="1">Belongs to the glycosyltransferase group 1 family. Glycosyltransferase 4 subfamily.</text>
</comment>
<gene>
    <name evidence="6" type="ORF">DFQ08_105148</name>
</gene>
<name>A0A368ZBS4_9FLAO</name>
<dbReference type="AlphaFoldDB" id="A0A368ZBS4"/>
<evidence type="ECO:0000256" key="2">
    <source>
        <dbReference type="ARBA" id="ARBA00022676"/>
    </source>
</evidence>
<dbReference type="GO" id="GO:0016757">
    <property type="term" value="F:glycosyltransferase activity"/>
    <property type="evidence" value="ECO:0007669"/>
    <property type="project" value="UniProtKB-KW"/>
</dbReference>
<evidence type="ECO:0000313" key="6">
    <source>
        <dbReference type="EMBL" id="RCW90259.1"/>
    </source>
</evidence>
<accession>A0A368ZBS4</accession>
<evidence type="ECO:0000256" key="1">
    <source>
        <dbReference type="ARBA" id="ARBA00009481"/>
    </source>
</evidence>
<comment type="caution">
    <text evidence="6">The sequence shown here is derived from an EMBL/GenBank/DDBJ whole genome shotgun (WGS) entry which is preliminary data.</text>
</comment>
<feature type="domain" description="Glycosyltransferase subfamily 4-like N-terminal" evidence="5">
    <location>
        <begin position="88"/>
        <end position="177"/>
    </location>
</feature>
<dbReference type="InterPro" id="IPR001296">
    <property type="entry name" value="Glyco_trans_1"/>
</dbReference>
<evidence type="ECO:0000256" key="3">
    <source>
        <dbReference type="ARBA" id="ARBA00022679"/>
    </source>
</evidence>
<dbReference type="InterPro" id="IPR028098">
    <property type="entry name" value="Glyco_trans_4-like_N"/>
</dbReference>
<dbReference type="Proteomes" id="UP000253436">
    <property type="component" value="Unassembled WGS sequence"/>
</dbReference>
<evidence type="ECO:0000259" key="5">
    <source>
        <dbReference type="Pfam" id="PF13439"/>
    </source>
</evidence>
<dbReference type="Gene3D" id="3.40.50.2000">
    <property type="entry name" value="Glycogen Phosphorylase B"/>
    <property type="match status" value="2"/>
</dbReference>
<dbReference type="Pfam" id="PF00534">
    <property type="entry name" value="Glycos_transf_1"/>
    <property type="match status" value="1"/>
</dbReference>
<keyword evidence="2" id="KW-0328">Glycosyltransferase</keyword>
<dbReference type="RefSeq" id="WP_114310657.1">
    <property type="nucleotide sequence ID" value="NZ_QPJO01000005.1"/>
</dbReference>
<keyword evidence="7" id="KW-1185">Reference proteome</keyword>